<gene>
    <name evidence="1" type="ORF">MM415B05025_0009</name>
</gene>
<protein>
    <submittedName>
        <fullName evidence="1">Uncharacterized protein</fullName>
    </submittedName>
</protein>
<sequence length="154" mass="18099">MIEFHATKNTLADQARDHAHLLEDRKVYEVYIRVHQLTRKQAHMNYFDVLKDAYAQYMQWSKPHAREWLKCQHGVSVVYSEYDAIRGRMEMNAAEWKIPKRPGRFAEFKDEGMIVFLVSTNNYTTDEASELCRGVETLFDESALALPERPKEEA</sequence>
<proteinExistence type="predicted"/>
<dbReference type="AlphaFoldDB" id="A0A6M3LN20"/>
<evidence type="ECO:0000313" key="1">
    <source>
        <dbReference type="EMBL" id="QJA95983.1"/>
    </source>
</evidence>
<name>A0A6M3LN20_9ZZZZ</name>
<accession>A0A6M3LN20</accession>
<dbReference type="EMBL" id="MT143360">
    <property type="protein sequence ID" value="QJA95983.1"/>
    <property type="molecule type" value="Genomic_DNA"/>
</dbReference>
<organism evidence="1">
    <name type="scientific">viral metagenome</name>
    <dbReference type="NCBI Taxonomy" id="1070528"/>
    <lineage>
        <taxon>unclassified sequences</taxon>
        <taxon>metagenomes</taxon>
        <taxon>organismal metagenomes</taxon>
    </lineage>
</organism>
<reference evidence="1" key="1">
    <citation type="submission" date="2020-03" db="EMBL/GenBank/DDBJ databases">
        <title>The deep terrestrial virosphere.</title>
        <authorList>
            <person name="Holmfeldt K."/>
            <person name="Nilsson E."/>
            <person name="Simone D."/>
            <person name="Lopez-Fernandez M."/>
            <person name="Wu X."/>
            <person name="de Brujin I."/>
            <person name="Lundin D."/>
            <person name="Andersson A."/>
            <person name="Bertilsson S."/>
            <person name="Dopson M."/>
        </authorList>
    </citation>
    <scope>NUCLEOTIDE SEQUENCE</scope>
    <source>
        <strain evidence="1">MM415B05025</strain>
    </source>
</reference>